<keyword evidence="1" id="KW-1133">Transmembrane helix</keyword>
<dbReference type="STRING" id="662367.SAMN05216167_11530"/>
<evidence type="ECO:0000313" key="2">
    <source>
        <dbReference type="EMBL" id="SFE52706.1"/>
    </source>
</evidence>
<dbReference type="EMBL" id="FOLQ01000015">
    <property type="protein sequence ID" value="SFE52706.1"/>
    <property type="molecule type" value="Genomic_DNA"/>
</dbReference>
<reference evidence="2 3" key="1">
    <citation type="submission" date="2016-10" db="EMBL/GenBank/DDBJ databases">
        <authorList>
            <person name="de Groot N.N."/>
        </authorList>
    </citation>
    <scope>NUCLEOTIDE SEQUENCE [LARGE SCALE GENOMIC DNA]</scope>
    <source>
        <strain evidence="2 3">DSM 26130</strain>
    </source>
</reference>
<sequence>MELAQHWLIGILLLLLGIWLLWVWFGFEPDLTKNPRSLQFASSAAYSDFLTLAKPNLKARRLRFLKQVDYPIFVEIVKLGFRRLVTDDLQVELATDKLAFTVFALKGTNGERMLVACCQGSLRKNPTWANEFGHLCQLNQVGGLFIHLGVTNRCHTVHLSCACSIHLLSGSRLINLLTRQDNRLAWLFQVLETNLSTPISARITT</sequence>
<gene>
    <name evidence="2" type="ORF">SAMN05216167_11530</name>
</gene>
<keyword evidence="1" id="KW-0472">Membrane</keyword>
<dbReference type="RefSeq" id="WP_093831841.1">
    <property type="nucleotide sequence ID" value="NZ_FOLQ01000015.1"/>
</dbReference>
<evidence type="ECO:0000256" key="1">
    <source>
        <dbReference type="SAM" id="Phobius"/>
    </source>
</evidence>
<accession>A0A1I2B9D8</accession>
<evidence type="ECO:0000313" key="3">
    <source>
        <dbReference type="Proteomes" id="UP000198598"/>
    </source>
</evidence>
<keyword evidence="1" id="KW-0812">Transmembrane</keyword>
<keyword evidence="3" id="KW-1185">Reference proteome</keyword>
<feature type="transmembrane region" description="Helical" evidence="1">
    <location>
        <begin position="6"/>
        <end position="27"/>
    </location>
</feature>
<dbReference type="AlphaFoldDB" id="A0A1I2B9D8"/>
<name>A0A1I2B9D8_9BACT</name>
<proteinExistence type="predicted"/>
<dbReference type="OrthoDB" id="945211at2"/>
<protein>
    <recommendedName>
        <fullName evidence="4">Restriction endonuclease</fullName>
    </recommendedName>
</protein>
<evidence type="ECO:0008006" key="4">
    <source>
        <dbReference type="Google" id="ProtNLM"/>
    </source>
</evidence>
<dbReference type="Proteomes" id="UP000198598">
    <property type="component" value="Unassembled WGS sequence"/>
</dbReference>
<organism evidence="2 3">
    <name type="scientific">Spirosoma endophyticum</name>
    <dbReference type="NCBI Taxonomy" id="662367"/>
    <lineage>
        <taxon>Bacteria</taxon>
        <taxon>Pseudomonadati</taxon>
        <taxon>Bacteroidota</taxon>
        <taxon>Cytophagia</taxon>
        <taxon>Cytophagales</taxon>
        <taxon>Cytophagaceae</taxon>
        <taxon>Spirosoma</taxon>
    </lineage>
</organism>